<dbReference type="InterPro" id="IPR002477">
    <property type="entry name" value="Peptidoglycan-bd-like"/>
</dbReference>
<dbReference type="Pfam" id="PF11860">
    <property type="entry name" value="Muramidase"/>
    <property type="match status" value="1"/>
</dbReference>
<dbReference type="InterPro" id="IPR024408">
    <property type="entry name" value="Muramidase"/>
</dbReference>
<comment type="caution">
    <text evidence="1">The sequence shown here is derived from an EMBL/GenBank/DDBJ whole genome shotgun (WGS) entry which is preliminary data.</text>
</comment>
<dbReference type="Proteomes" id="UP000028826">
    <property type="component" value="Unassembled WGS sequence"/>
</dbReference>
<evidence type="ECO:0000313" key="2">
    <source>
        <dbReference type="Proteomes" id="UP000028826"/>
    </source>
</evidence>
<organism evidence="1 2">
    <name type="scientific">Haematobacter massiliensis</name>
    <dbReference type="NCBI Taxonomy" id="195105"/>
    <lineage>
        <taxon>Bacteria</taxon>
        <taxon>Pseudomonadati</taxon>
        <taxon>Pseudomonadota</taxon>
        <taxon>Alphaproteobacteria</taxon>
        <taxon>Rhodobacterales</taxon>
        <taxon>Paracoccaceae</taxon>
        <taxon>Haematobacter</taxon>
    </lineage>
</organism>
<dbReference type="InterPro" id="IPR036366">
    <property type="entry name" value="PGBDSf"/>
</dbReference>
<reference evidence="1 2" key="1">
    <citation type="submission" date="2014-03" db="EMBL/GenBank/DDBJ databases">
        <title>Genome of Haematobacter massiliensis CCUG 47968.</title>
        <authorList>
            <person name="Wang D."/>
            <person name="Wang G."/>
        </authorList>
    </citation>
    <scope>NUCLEOTIDE SEQUENCE [LARGE SCALE GENOMIC DNA]</scope>
    <source>
        <strain evidence="1 2">CCUG 47968</strain>
    </source>
</reference>
<name>A0A086Y813_9RHOB</name>
<dbReference type="Pfam" id="PF01471">
    <property type="entry name" value="PG_binding_1"/>
    <property type="match status" value="1"/>
</dbReference>
<dbReference type="eggNOG" id="COG3409">
    <property type="taxonomic scope" value="Bacteria"/>
</dbReference>
<evidence type="ECO:0000313" key="1">
    <source>
        <dbReference type="EMBL" id="KFI30413.1"/>
    </source>
</evidence>
<dbReference type="InterPro" id="IPR036365">
    <property type="entry name" value="PGBD-like_sf"/>
</dbReference>
<dbReference type="EMBL" id="JGYG01000003">
    <property type="protein sequence ID" value="KFI30413.1"/>
    <property type="molecule type" value="Genomic_DNA"/>
</dbReference>
<dbReference type="AlphaFoldDB" id="A0A086Y813"/>
<dbReference type="STRING" id="195105.CN97_12590"/>
<gene>
    <name evidence="1" type="ORF">CN97_12590</name>
</gene>
<dbReference type="RefSeq" id="WP_051911014.1">
    <property type="nucleotide sequence ID" value="NZ_CAMIFG010000013.1"/>
</dbReference>
<keyword evidence="2" id="KW-1185">Reference proteome</keyword>
<proteinExistence type="predicted"/>
<sequence>MTEPWKGAAHRAVADDFVRAAERIGCEVAAIRAVWAVEAAGSPYRPDGSLQRRFEPHKLRVPIGDYRSSLRLTAARREALFQQAYARDPEDALRATSWGGPQIMGFNASAAGYITALGMVRAMAESEAEQVTAFTTLILSWGLDSALRAHDWRTFAARYNGSGNVAEYATSIETAYQEISGQASPVVLRAGARGEAVRRLQLALGVEPDGAFGPETEAAVRIFQGQSGLPVDGIVGARTWAALARRRDAQPIRQPAREDRLAQITKVSAAAGGLASAVAAIGDALPESTLNILVGGGMILGLIAVALWAFQRSRGVA</sequence>
<dbReference type="Gene3D" id="1.10.101.10">
    <property type="entry name" value="PGBD-like superfamily/PGBD"/>
    <property type="match status" value="1"/>
</dbReference>
<protein>
    <submittedName>
        <fullName evidence="1">Peptidoglycan-binding protein</fullName>
    </submittedName>
</protein>
<dbReference type="OrthoDB" id="1523598at2"/>
<dbReference type="SUPFAM" id="SSF47090">
    <property type="entry name" value="PGBD-like"/>
    <property type="match status" value="1"/>
</dbReference>
<accession>A0A086Y813</accession>